<dbReference type="InterPro" id="IPR012677">
    <property type="entry name" value="Nucleotide-bd_a/b_plait_sf"/>
</dbReference>
<comment type="caution">
    <text evidence="5">The sequence shown here is derived from an EMBL/GenBank/DDBJ whole genome shotgun (WGS) entry which is preliminary data.</text>
</comment>
<evidence type="ECO:0000313" key="5">
    <source>
        <dbReference type="EMBL" id="KAG5673353.1"/>
    </source>
</evidence>
<evidence type="ECO:0000256" key="3">
    <source>
        <dbReference type="SAM" id="MobiDB-lite"/>
    </source>
</evidence>
<dbReference type="PANTHER" id="PTHR23236">
    <property type="entry name" value="EUKARYOTIC TRANSLATION INITIATION FACTOR 4B/4H"/>
    <property type="match status" value="1"/>
</dbReference>
<dbReference type="PROSITE" id="PS50102">
    <property type="entry name" value="RRM"/>
    <property type="match status" value="1"/>
</dbReference>
<feature type="domain" description="RRM" evidence="4">
    <location>
        <begin position="18"/>
        <end position="97"/>
    </location>
</feature>
<keyword evidence="1 2" id="KW-0694">RNA-binding</keyword>
<gene>
    <name evidence="5" type="ORF">PVAND_003411</name>
</gene>
<dbReference type="Pfam" id="PF00076">
    <property type="entry name" value="RRM_1"/>
    <property type="match status" value="1"/>
</dbReference>
<feature type="compositionally biased region" description="Basic and acidic residues" evidence="3">
    <location>
        <begin position="93"/>
        <end position="102"/>
    </location>
</feature>
<feature type="compositionally biased region" description="Gly residues" evidence="3">
    <location>
        <begin position="151"/>
        <end position="161"/>
    </location>
</feature>
<dbReference type="SMART" id="SM00360">
    <property type="entry name" value="RRM"/>
    <property type="match status" value="1"/>
</dbReference>
<dbReference type="FunFam" id="3.30.70.330:FF:000414">
    <property type="entry name" value="Eukaryotic translation initiation factor 4H"/>
    <property type="match status" value="1"/>
</dbReference>
<dbReference type="GO" id="GO:0003723">
    <property type="term" value="F:RNA binding"/>
    <property type="evidence" value="ECO:0007669"/>
    <property type="project" value="UniProtKB-UniRule"/>
</dbReference>
<dbReference type="InterPro" id="IPR000504">
    <property type="entry name" value="RRM_dom"/>
</dbReference>
<feature type="compositionally biased region" description="Basic and acidic residues" evidence="3">
    <location>
        <begin position="206"/>
        <end position="216"/>
    </location>
</feature>
<feature type="compositionally biased region" description="Low complexity" evidence="3">
    <location>
        <begin position="114"/>
        <end position="126"/>
    </location>
</feature>
<keyword evidence="6" id="KW-1185">Reference proteome</keyword>
<evidence type="ECO:0000259" key="4">
    <source>
        <dbReference type="PROSITE" id="PS50102"/>
    </source>
</evidence>
<evidence type="ECO:0000313" key="6">
    <source>
        <dbReference type="Proteomes" id="UP001107558"/>
    </source>
</evidence>
<dbReference type="PANTHER" id="PTHR23236:SF11">
    <property type="entry name" value="EUKARYOTIC TRANSLATION INITIATION FACTOR 4H"/>
    <property type="match status" value="1"/>
</dbReference>
<feature type="region of interest" description="Disordered" evidence="3">
    <location>
        <begin position="92"/>
        <end position="304"/>
    </location>
</feature>
<accession>A0A9J6BTY8</accession>
<dbReference type="Gene3D" id="3.30.70.330">
    <property type="match status" value="1"/>
</dbReference>
<dbReference type="EMBL" id="JADBJN010000003">
    <property type="protein sequence ID" value="KAG5673353.1"/>
    <property type="molecule type" value="Genomic_DNA"/>
</dbReference>
<dbReference type="SUPFAM" id="SSF54928">
    <property type="entry name" value="RNA-binding domain, RBD"/>
    <property type="match status" value="1"/>
</dbReference>
<protein>
    <recommendedName>
        <fullName evidence="4">RRM domain-containing protein</fullName>
    </recommendedName>
</protein>
<proteinExistence type="predicted"/>
<dbReference type="Proteomes" id="UP001107558">
    <property type="component" value="Chromosome 3"/>
</dbReference>
<dbReference type="AlphaFoldDB" id="A0A9J6BTY8"/>
<evidence type="ECO:0000256" key="1">
    <source>
        <dbReference type="ARBA" id="ARBA00022884"/>
    </source>
</evidence>
<organism evidence="5 6">
    <name type="scientific">Polypedilum vanderplanki</name>
    <name type="common">Sleeping chironomid midge</name>
    <dbReference type="NCBI Taxonomy" id="319348"/>
    <lineage>
        <taxon>Eukaryota</taxon>
        <taxon>Metazoa</taxon>
        <taxon>Ecdysozoa</taxon>
        <taxon>Arthropoda</taxon>
        <taxon>Hexapoda</taxon>
        <taxon>Insecta</taxon>
        <taxon>Pterygota</taxon>
        <taxon>Neoptera</taxon>
        <taxon>Endopterygota</taxon>
        <taxon>Diptera</taxon>
        <taxon>Nematocera</taxon>
        <taxon>Chironomoidea</taxon>
        <taxon>Chironomidae</taxon>
        <taxon>Chironominae</taxon>
        <taxon>Polypedilum</taxon>
        <taxon>Polypedilum</taxon>
    </lineage>
</organism>
<reference evidence="5" key="1">
    <citation type="submission" date="2021-03" db="EMBL/GenBank/DDBJ databases">
        <title>Chromosome level genome of the anhydrobiotic midge Polypedilum vanderplanki.</title>
        <authorList>
            <person name="Yoshida Y."/>
            <person name="Kikawada T."/>
            <person name="Gusev O."/>
        </authorList>
    </citation>
    <scope>NUCLEOTIDE SEQUENCE</scope>
    <source>
        <strain evidence="5">NIAS01</strain>
        <tissue evidence="5">Whole body or cell culture</tissue>
    </source>
</reference>
<dbReference type="InterPro" id="IPR035979">
    <property type="entry name" value="RBD_domain_sf"/>
</dbReference>
<evidence type="ECO:0000256" key="2">
    <source>
        <dbReference type="PROSITE-ProRule" id="PRU00176"/>
    </source>
</evidence>
<dbReference type="OrthoDB" id="48651at2759"/>
<sequence length="304" mass="33921">MASRFEQRKKPFPTDPPFIAFVGNLPQGVVQGDVIQIFSKQTVKNVRLVKDKETDQFKGFCYVEFDTIQDLEEAVNLDGRIVLDNNPQPLRIDVAEQKKNDRGGFSNRRGGPGNQMNQNRGYNNNNRGGGGPTNRGNYNNNDNFRRHDGGFDGGNNMGRGGRNNFNDRGNRGHYGNFNDNDNNFRRHEGNDAGFMRGGGGRNNYNNDRDGNREDRYNNYGNRGSHHQNRRPGGSTSGSYEERRTSESMSQLSLEERDAGRPKLKLAPRTVNAPVNGLADTKQAAAIFGEAKPRDEKAPASPVPE</sequence>
<name>A0A9J6BTY8_POLVA</name>